<feature type="chain" id="PRO_5011835621" evidence="2">
    <location>
        <begin position="28"/>
        <end position="529"/>
    </location>
</feature>
<keyword evidence="5" id="KW-1185">Reference proteome</keyword>
<dbReference type="EMBL" id="NEVQ01000017">
    <property type="protein sequence ID" value="OZI54480.1"/>
    <property type="molecule type" value="Genomic_DNA"/>
</dbReference>
<keyword evidence="2" id="KW-0564">Palmitate</keyword>
<dbReference type="Pfam" id="PF02321">
    <property type="entry name" value="OEP"/>
    <property type="match status" value="2"/>
</dbReference>
<dbReference type="InterPro" id="IPR003423">
    <property type="entry name" value="OMP_efflux"/>
</dbReference>
<dbReference type="GO" id="GO:0015562">
    <property type="term" value="F:efflux transmembrane transporter activity"/>
    <property type="evidence" value="ECO:0007669"/>
    <property type="project" value="InterPro"/>
</dbReference>
<keyword evidence="2" id="KW-0732">Signal</keyword>
<keyword evidence="2" id="KW-1134">Transmembrane beta strand</keyword>
<evidence type="ECO:0000313" key="5">
    <source>
        <dbReference type="Proteomes" id="UP000216885"/>
    </source>
</evidence>
<comment type="similarity">
    <text evidence="1 2">Belongs to the outer membrane factor (OMF) (TC 1.B.17) family.</text>
</comment>
<evidence type="ECO:0000313" key="4">
    <source>
        <dbReference type="EMBL" id="OZI54480.1"/>
    </source>
</evidence>
<dbReference type="InterPro" id="IPR010131">
    <property type="entry name" value="MdtP/NodT-like"/>
</dbReference>
<evidence type="ECO:0000256" key="3">
    <source>
        <dbReference type="SAM" id="MobiDB-lite"/>
    </source>
</evidence>
<reference evidence="4 5" key="1">
    <citation type="submission" date="2017-05" db="EMBL/GenBank/DDBJ databases">
        <title>Complete and WGS of Bordetella genogroups.</title>
        <authorList>
            <person name="Spilker T."/>
            <person name="LiPuma J."/>
        </authorList>
    </citation>
    <scope>NUCLEOTIDE SEQUENCE [LARGE SCALE GENOMIC DNA]</scope>
    <source>
        <strain evidence="4 5">AU9919</strain>
    </source>
</reference>
<comment type="subcellular location">
    <subcellularLocation>
        <location evidence="2">Cell membrane</location>
        <topology evidence="2">Lipid-anchor</topology>
    </subcellularLocation>
</comment>
<dbReference type="PANTHER" id="PTHR30203:SF32">
    <property type="entry name" value="CATION EFFLUX SYSTEM PROTEIN CUSC"/>
    <property type="match status" value="1"/>
</dbReference>
<feature type="region of interest" description="Disordered" evidence="3">
    <location>
        <begin position="502"/>
        <end position="529"/>
    </location>
</feature>
<dbReference type="Gene3D" id="2.20.200.10">
    <property type="entry name" value="Outer membrane efflux proteins (OEP)"/>
    <property type="match status" value="1"/>
</dbReference>
<gene>
    <name evidence="4" type="ORF">CAL20_17940</name>
</gene>
<dbReference type="Proteomes" id="UP000216885">
    <property type="component" value="Unassembled WGS sequence"/>
</dbReference>
<dbReference type="NCBIfam" id="TIGR01845">
    <property type="entry name" value="outer_NodT"/>
    <property type="match status" value="1"/>
</dbReference>
<dbReference type="GO" id="GO:0005886">
    <property type="term" value="C:plasma membrane"/>
    <property type="evidence" value="ECO:0007669"/>
    <property type="project" value="UniProtKB-SubCell"/>
</dbReference>
<feature type="signal peptide" evidence="2">
    <location>
        <begin position="1"/>
        <end position="27"/>
    </location>
</feature>
<accession>A0A261TZR5</accession>
<proteinExistence type="inferred from homology"/>
<dbReference type="Gene3D" id="1.20.1600.10">
    <property type="entry name" value="Outer membrane efflux proteins (OEP)"/>
    <property type="match status" value="1"/>
</dbReference>
<organism evidence="4 5">
    <name type="scientific">Bordetella genomosp. 4</name>
    <dbReference type="NCBI Taxonomy" id="463044"/>
    <lineage>
        <taxon>Bacteria</taxon>
        <taxon>Pseudomonadati</taxon>
        <taxon>Pseudomonadota</taxon>
        <taxon>Betaproteobacteria</taxon>
        <taxon>Burkholderiales</taxon>
        <taxon>Alcaligenaceae</taxon>
        <taxon>Bordetella</taxon>
    </lineage>
</organism>
<evidence type="ECO:0000256" key="2">
    <source>
        <dbReference type="RuleBase" id="RU362097"/>
    </source>
</evidence>
<dbReference type="PANTHER" id="PTHR30203">
    <property type="entry name" value="OUTER MEMBRANE CATION EFFLUX PROTEIN"/>
    <property type="match status" value="1"/>
</dbReference>
<dbReference type="SUPFAM" id="SSF56954">
    <property type="entry name" value="Outer membrane efflux proteins (OEP)"/>
    <property type="match status" value="1"/>
</dbReference>
<protein>
    <submittedName>
        <fullName evidence="4">Multidrug transporter</fullName>
    </submittedName>
</protein>
<dbReference type="RefSeq" id="WP_094838612.1">
    <property type="nucleotide sequence ID" value="NZ_NEVQ01000017.1"/>
</dbReference>
<keyword evidence="2" id="KW-0472">Membrane</keyword>
<keyword evidence="2" id="KW-0812">Transmembrane</keyword>
<sequence>MLQSSSKYQRATLSLCLAALLGGCSLAPDYHRPESPVPGDWPTQPKVQFGSAAGQVTLSEQPASAVAPASTVPAADIGWREFFRDPRLQALIELALANNRDLRVAVESVEEARAQYGVQRGAQWPSIGAGIEGTRQRMPPNMRVGGEDSPSVSSSYQAGVGMTSFEIDLFGRLRSLSEAAYQTYLASEQSQRSVHITLVGAVAQAYFNMRAADVQLDLTRKTLAARQESYNLVKRRFDGGVASEMELNQSKSLLDSASADLAQLARLRAQSVNALTVLVGVPLPDNLPPPAEFGRDQLLATVPGGLPSDLLERRPDIMAAENNLKSANANIGAARAAFFPTISLTGMLGVASPSLGTLFRGGQGAWSFSPSITTPIFAGGSIREGLNLANARNNIAVAQYEQTIQQAFQEVSDALAGEATYGAQVESLRSLQDSTARTLELSNLRYVNGIDSYLQVQSAQVDYFNAQLSLVQAGLAALNNRVALYKALGGGWSEVTPTASNANGAASGGNPAGTGATMPGASATPASGS</sequence>
<evidence type="ECO:0000256" key="1">
    <source>
        <dbReference type="ARBA" id="ARBA00007613"/>
    </source>
</evidence>
<comment type="caution">
    <text evidence="4">The sequence shown here is derived from an EMBL/GenBank/DDBJ whole genome shotgun (WGS) entry which is preliminary data.</text>
</comment>
<keyword evidence="2" id="KW-0449">Lipoprotein</keyword>
<name>A0A261TZR5_9BORD</name>
<dbReference type="AlphaFoldDB" id="A0A261TZR5"/>
<dbReference type="PROSITE" id="PS51257">
    <property type="entry name" value="PROKAR_LIPOPROTEIN"/>
    <property type="match status" value="1"/>
</dbReference>